<evidence type="ECO:0000256" key="1">
    <source>
        <dbReference type="SAM" id="SignalP"/>
    </source>
</evidence>
<organism evidence="2 3">
    <name type="scientific">Stereum hirsutum (strain FP-91666)</name>
    <name type="common">White-rot fungus</name>
    <dbReference type="NCBI Taxonomy" id="721885"/>
    <lineage>
        <taxon>Eukaryota</taxon>
        <taxon>Fungi</taxon>
        <taxon>Dikarya</taxon>
        <taxon>Basidiomycota</taxon>
        <taxon>Agaricomycotina</taxon>
        <taxon>Agaricomycetes</taxon>
        <taxon>Russulales</taxon>
        <taxon>Stereaceae</taxon>
        <taxon>Stereum</taxon>
    </lineage>
</organism>
<dbReference type="AlphaFoldDB" id="R7S0M3"/>
<feature type="signal peptide" evidence="1">
    <location>
        <begin position="1"/>
        <end position="23"/>
    </location>
</feature>
<name>R7S0M3_STEHR</name>
<dbReference type="eggNOG" id="ENOG502SQPM">
    <property type="taxonomic scope" value="Eukaryota"/>
</dbReference>
<gene>
    <name evidence="2" type="ORF">STEHIDRAFT_162983</name>
</gene>
<dbReference type="GeneID" id="18802201"/>
<protein>
    <submittedName>
        <fullName evidence="2">Uncharacterized protein</fullName>
    </submittedName>
</protein>
<sequence length="174" mass="18683">MISFTSNLFTLALAFAGASFASASALPRQVTSNQGTINAPTSGYLVSSNSSFPFSYSDRNWCEDGYSPVSVWLTDYEPTTTNLNATGQFPEGSYTRYFGLYTNPNFGLSPLSGSPAPPPSLSFPETDEATLDATPLWWLSVVETATNCPPGLHIPPQYGLTSVQLTSNNVEKSK</sequence>
<dbReference type="EMBL" id="JH687399">
    <property type="protein sequence ID" value="EIM80097.1"/>
    <property type="molecule type" value="Genomic_DNA"/>
</dbReference>
<reference evidence="3" key="1">
    <citation type="journal article" date="2012" name="Science">
        <title>The Paleozoic origin of enzymatic lignin decomposition reconstructed from 31 fungal genomes.</title>
        <authorList>
            <person name="Floudas D."/>
            <person name="Binder M."/>
            <person name="Riley R."/>
            <person name="Barry K."/>
            <person name="Blanchette R.A."/>
            <person name="Henrissat B."/>
            <person name="Martinez A.T."/>
            <person name="Otillar R."/>
            <person name="Spatafora J.W."/>
            <person name="Yadav J.S."/>
            <person name="Aerts A."/>
            <person name="Benoit I."/>
            <person name="Boyd A."/>
            <person name="Carlson A."/>
            <person name="Copeland A."/>
            <person name="Coutinho P.M."/>
            <person name="de Vries R.P."/>
            <person name="Ferreira P."/>
            <person name="Findley K."/>
            <person name="Foster B."/>
            <person name="Gaskell J."/>
            <person name="Glotzer D."/>
            <person name="Gorecki P."/>
            <person name="Heitman J."/>
            <person name="Hesse C."/>
            <person name="Hori C."/>
            <person name="Igarashi K."/>
            <person name="Jurgens J.A."/>
            <person name="Kallen N."/>
            <person name="Kersten P."/>
            <person name="Kohler A."/>
            <person name="Kuees U."/>
            <person name="Kumar T.K.A."/>
            <person name="Kuo A."/>
            <person name="LaButti K."/>
            <person name="Larrondo L.F."/>
            <person name="Lindquist E."/>
            <person name="Ling A."/>
            <person name="Lombard V."/>
            <person name="Lucas S."/>
            <person name="Lundell T."/>
            <person name="Martin R."/>
            <person name="McLaughlin D.J."/>
            <person name="Morgenstern I."/>
            <person name="Morin E."/>
            <person name="Murat C."/>
            <person name="Nagy L.G."/>
            <person name="Nolan M."/>
            <person name="Ohm R.A."/>
            <person name="Patyshakuliyeva A."/>
            <person name="Rokas A."/>
            <person name="Ruiz-Duenas F.J."/>
            <person name="Sabat G."/>
            <person name="Salamov A."/>
            <person name="Samejima M."/>
            <person name="Schmutz J."/>
            <person name="Slot J.C."/>
            <person name="St John F."/>
            <person name="Stenlid J."/>
            <person name="Sun H."/>
            <person name="Sun S."/>
            <person name="Syed K."/>
            <person name="Tsang A."/>
            <person name="Wiebenga A."/>
            <person name="Young D."/>
            <person name="Pisabarro A."/>
            <person name="Eastwood D.C."/>
            <person name="Martin F."/>
            <person name="Cullen D."/>
            <person name="Grigoriev I.V."/>
            <person name="Hibbett D.S."/>
        </authorList>
    </citation>
    <scope>NUCLEOTIDE SEQUENCE [LARGE SCALE GENOMIC DNA]</scope>
    <source>
        <strain evidence="3">FP-91666</strain>
    </source>
</reference>
<evidence type="ECO:0000313" key="3">
    <source>
        <dbReference type="Proteomes" id="UP000053927"/>
    </source>
</evidence>
<dbReference type="RefSeq" id="XP_007310715.1">
    <property type="nucleotide sequence ID" value="XM_007310653.1"/>
</dbReference>
<dbReference type="OrthoDB" id="2769307at2759"/>
<keyword evidence="3" id="KW-1185">Reference proteome</keyword>
<keyword evidence="1" id="KW-0732">Signal</keyword>
<feature type="chain" id="PRO_5004443713" evidence="1">
    <location>
        <begin position="24"/>
        <end position="174"/>
    </location>
</feature>
<proteinExistence type="predicted"/>
<dbReference type="OMA" id="MVINVAG"/>
<dbReference type="KEGG" id="shs:STEHIDRAFT_162983"/>
<dbReference type="Proteomes" id="UP000053927">
    <property type="component" value="Unassembled WGS sequence"/>
</dbReference>
<accession>R7S0M3</accession>
<evidence type="ECO:0000313" key="2">
    <source>
        <dbReference type="EMBL" id="EIM80097.1"/>
    </source>
</evidence>